<dbReference type="GO" id="GO:0003677">
    <property type="term" value="F:DNA binding"/>
    <property type="evidence" value="ECO:0007669"/>
    <property type="project" value="InterPro"/>
</dbReference>
<accession>A0A3A4KMN9</accession>
<name>A0A3A4KMN9_9NOCA</name>
<reference evidence="2 3" key="1">
    <citation type="submission" date="2018-09" db="EMBL/GenBank/DDBJ databases">
        <title>YIM PH21274 draft genome.</title>
        <authorList>
            <person name="Miao C."/>
        </authorList>
    </citation>
    <scope>NUCLEOTIDE SEQUENCE [LARGE SCALE GENOMIC DNA]</scope>
    <source>
        <strain evidence="2 3">YIM PH 21724</strain>
    </source>
</reference>
<dbReference type="InterPro" id="IPR010982">
    <property type="entry name" value="Lambda_DNA-bd_dom_sf"/>
</dbReference>
<evidence type="ECO:0000313" key="3">
    <source>
        <dbReference type="Proteomes" id="UP000266677"/>
    </source>
</evidence>
<dbReference type="InterPro" id="IPR001387">
    <property type="entry name" value="Cro/C1-type_HTH"/>
</dbReference>
<dbReference type="AlphaFoldDB" id="A0A3A4KMN9"/>
<gene>
    <name evidence="2" type="ORF">D5S18_11390</name>
</gene>
<dbReference type="CDD" id="cd00093">
    <property type="entry name" value="HTH_XRE"/>
    <property type="match status" value="1"/>
</dbReference>
<dbReference type="Pfam" id="PF01381">
    <property type="entry name" value="HTH_3"/>
    <property type="match status" value="1"/>
</dbReference>
<dbReference type="SUPFAM" id="SSF47413">
    <property type="entry name" value="lambda repressor-like DNA-binding domains"/>
    <property type="match status" value="1"/>
</dbReference>
<dbReference type="PROSITE" id="PS50943">
    <property type="entry name" value="HTH_CROC1"/>
    <property type="match status" value="1"/>
</dbReference>
<dbReference type="RefSeq" id="WP_120039748.1">
    <property type="nucleotide sequence ID" value="NZ_QZFU01000016.1"/>
</dbReference>
<dbReference type="SMART" id="SM00530">
    <property type="entry name" value="HTH_XRE"/>
    <property type="match status" value="1"/>
</dbReference>
<dbReference type="InterPro" id="IPR011990">
    <property type="entry name" value="TPR-like_helical_dom_sf"/>
</dbReference>
<dbReference type="OrthoDB" id="3420984at2"/>
<dbReference type="Gene3D" id="1.10.260.40">
    <property type="entry name" value="lambda repressor-like DNA-binding domains"/>
    <property type="match status" value="1"/>
</dbReference>
<comment type="caution">
    <text evidence="2">The sequence shown here is derived from an EMBL/GenBank/DDBJ whole genome shotgun (WGS) entry which is preliminary data.</text>
</comment>
<dbReference type="EMBL" id="QZFU01000016">
    <property type="protein sequence ID" value="RJO76828.1"/>
    <property type="molecule type" value="Genomic_DNA"/>
</dbReference>
<proteinExistence type="predicted"/>
<evidence type="ECO:0000313" key="2">
    <source>
        <dbReference type="EMBL" id="RJO76828.1"/>
    </source>
</evidence>
<dbReference type="SUPFAM" id="SSF48452">
    <property type="entry name" value="TPR-like"/>
    <property type="match status" value="1"/>
</dbReference>
<feature type="domain" description="HTH cro/C1-type" evidence="1">
    <location>
        <begin position="18"/>
        <end position="64"/>
    </location>
</feature>
<organism evidence="2 3">
    <name type="scientific">Nocardia panacis</name>
    <dbReference type="NCBI Taxonomy" id="2340916"/>
    <lineage>
        <taxon>Bacteria</taxon>
        <taxon>Bacillati</taxon>
        <taxon>Actinomycetota</taxon>
        <taxon>Actinomycetes</taxon>
        <taxon>Mycobacteriales</taxon>
        <taxon>Nocardiaceae</taxon>
        <taxon>Nocardia</taxon>
    </lineage>
</organism>
<evidence type="ECO:0000259" key="1">
    <source>
        <dbReference type="PROSITE" id="PS50943"/>
    </source>
</evidence>
<keyword evidence="3" id="KW-1185">Reference proteome</keyword>
<protein>
    <submittedName>
        <fullName evidence="2">XRE family transcriptional regulator</fullName>
    </submittedName>
</protein>
<sequence length="397" mass="42618">MDDSSIGMRIRQFRGKALTQRQLADQAGVSVDLVRKLEQGGRQTASIASLQKLARALDVDISDLIGKRQGIPSGNPDTGIVAIRRALTPVDDLLAETREEEVVELEEAARAVAYAWGAYWAGRYELLTTILPSGLIQLRASVHAADPATAPAANELLARMYWVTGCTLVHLGQTDPAFLAIRSALTAAELGRDPLLLAMIRGSVGWQLLVQGRYEEARGVALTAAARLEPVGEVSAPQLCAYGSLVLLGATAAGREQKVPQALSLIETASEVAGRVGMDRRDYETYFGPSQVIMQTVDVNISSERYPEALAAARAMPANGGGLPQASRARHLTDTAVALARTGRHEHALSTLLNAERVGGADWIKYQALPRHIVSELLDHDRKMPLRAFASRLGVPG</sequence>
<dbReference type="Proteomes" id="UP000266677">
    <property type="component" value="Unassembled WGS sequence"/>
</dbReference>